<dbReference type="AlphaFoldDB" id="A0A6A1VMF9"/>
<proteinExistence type="predicted"/>
<evidence type="ECO:0008006" key="3">
    <source>
        <dbReference type="Google" id="ProtNLM"/>
    </source>
</evidence>
<gene>
    <name evidence="1" type="ORF">CJ030_MR5G015895</name>
</gene>
<sequence length="130" mass="14940">MAQLVVEQVQQGANVDRVRGRPKGCTFDQFNGQHTLVSNGKGDVVLVENWLLEIKELLEVLGCTNTQRVSFATFKLQGDAKRWWLSKRLLLSQELGQQPITWERFQQEFLDGVYLNVYNAKQNICNNDKV</sequence>
<dbReference type="OrthoDB" id="913731at2759"/>
<evidence type="ECO:0000313" key="2">
    <source>
        <dbReference type="Proteomes" id="UP000516437"/>
    </source>
</evidence>
<organism evidence="1 2">
    <name type="scientific">Morella rubra</name>
    <name type="common">Chinese bayberry</name>
    <dbReference type="NCBI Taxonomy" id="262757"/>
    <lineage>
        <taxon>Eukaryota</taxon>
        <taxon>Viridiplantae</taxon>
        <taxon>Streptophyta</taxon>
        <taxon>Embryophyta</taxon>
        <taxon>Tracheophyta</taxon>
        <taxon>Spermatophyta</taxon>
        <taxon>Magnoliopsida</taxon>
        <taxon>eudicotyledons</taxon>
        <taxon>Gunneridae</taxon>
        <taxon>Pentapetalae</taxon>
        <taxon>rosids</taxon>
        <taxon>fabids</taxon>
        <taxon>Fagales</taxon>
        <taxon>Myricaceae</taxon>
        <taxon>Morella</taxon>
    </lineage>
</organism>
<comment type="caution">
    <text evidence="1">The sequence shown here is derived from an EMBL/GenBank/DDBJ whole genome shotgun (WGS) entry which is preliminary data.</text>
</comment>
<dbReference type="Proteomes" id="UP000516437">
    <property type="component" value="Chromosome 5"/>
</dbReference>
<keyword evidence="2" id="KW-1185">Reference proteome</keyword>
<accession>A0A6A1VMF9</accession>
<name>A0A6A1VMF9_9ROSI</name>
<dbReference type="EMBL" id="RXIC02000023">
    <property type="protein sequence ID" value="KAB1213117.1"/>
    <property type="molecule type" value="Genomic_DNA"/>
</dbReference>
<evidence type="ECO:0000313" key="1">
    <source>
        <dbReference type="EMBL" id="KAB1213117.1"/>
    </source>
</evidence>
<reference evidence="1 2" key="1">
    <citation type="journal article" date="2019" name="Plant Biotechnol. J.">
        <title>The red bayberry genome and genetic basis of sex determination.</title>
        <authorList>
            <person name="Jia H.M."/>
            <person name="Jia H.J."/>
            <person name="Cai Q.L."/>
            <person name="Wang Y."/>
            <person name="Zhao H.B."/>
            <person name="Yang W.F."/>
            <person name="Wang G.Y."/>
            <person name="Li Y.H."/>
            <person name="Zhan D.L."/>
            <person name="Shen Y.T."/>
            <person name="Niu Q.F."/>
            <person name="Chang L."/>
            <person name="Qiu J."/>
            <person name="Zhao L."/>
            <person name="Xie H.B."/>
            <person name="Fu W.Y."/>
            <person name="Jin J."/>
            <person name="Li X.W."/>
            <person name="Jiao Y."/>
            <person name="Zhou C.C."/>
            <person name="Tu T."/>
            <person name="Chai C.Y."/>
            <person name="Gao J.L."/>
            <person name="Fan L.J."/>
            <person name="van de Weg E."/>
            <person name="Wang J.Y."/>
            <person name="Gao Z.S."/>
        </authorList>
    </citation>
    <scope>NUCLEOTIDE SEQUENCE [LARGE SCALE GENOMIC DNA]</scope>
    <source>
        <tissue evidence="1">Leaves</tissue>
    </source>
</reference>
<protein>
    <recommendedName>
        <fullName evidence="3">Retrotransposon gag domain-containing protein</fullName>
    </recommendedName>
</protein>